<comment type="caution">
    <text evidence="2">The sequence shown here is derived from an EMBL/GenBank/DDBJ whole genome shotgun (WGS) entry which is preliminary data.</text>
</comment>
<reference evidence="2" key="2">
    <citation type="submission" date="2020-07" db="EMBL/GenBank/DDBJ databases">
        <authorList>
            <person name="Lood C."/>
            <person name="Girard L."/>
        </authorList>
    </citation>
    <scope>NUCLEOTIDE SEQUENCE</scope>
    <source>
        <strain evidence="2">SWRI12</strain>
    </source>
</reference>
<feature type="coiled-coil region" evidence="1">
    <location>
        <begin position="794"/>
        <end position="838"/>
    </location>
</feature>
<sequence>MSAPKKTLAQYLQWAALKPRTSEWSALVAYDKGKCNQLLLQEYIEKHDKHSVMPPINEAYSPGETDWSWLIDYVTDAPRLSFDNNPDPNSAEVNMKMAIMGGKNIKLDDVAGFAQVNRISSFDPLDHPELSADRVLLKDIQGSVTRDGKVVLDLGDAGSQRYIWEVKGDRIEHQRRMAGAFFKRKFREADEERRTFTLGTLARTTQEFMKPQSFKLRTIMEEGAAARGAANFGNGAVEMRIRMDDELEGGMPGEDWYYPLPSDRTDLDTLTIFGSRFLMHGIIGKGTARAFNAPNAEFEGETNTNGFTYRIKVKEGTQGALEVPRFTATVGGGRRIDYYGYLIPIFINAENLLTMTFYDSTMGEPHFEVGMGSEQNLTQMKCYFNSAERVFNMGFGFSATYAFSIDPTSRRLVVTLQDREGYLKVITEGTEDFPEDLKNDMTSERFKWEILGHAADATLKVFNGLDEIDIFLLHTLLFNAEDAVQLKTLDLPGEMILFGSINPRLTTFAIDPVEIMLTHGQNHTFKTVPPITGVKWRVEDLDGNTPGAGQMNETTGVYTAPSLADIQGTYKRVKVIATGPGNGPHISRALVTVVARAITLNPLIEICNASKENETETRQLSAHSMDGVLGWSVIGGGSIDPTANENGENIYRAPLRKAPGAPTFTLDEVVVENTATGQKQSSFMVVKHFSQVLSVTLEYQGLPANQAKLIAKRNGVPISAGLTWSCMPEDAGSIDSVTGVFTASQTTNSQFVLIKARQYSVDFGIDDDGFSIQPLPLAPLPPKPQKEDSQTSAFDELKNLLSEASEKLEELCLDPTTREKANELLDNVTSIVEDTQNDQ</sequence>
<evidence type="ECO:0000313" key="4">
    <source>
        <dbReference type="Proteomes" id="UP000636518"/>
    </source>
</evidence>
<evidence type="ECO:0000313" key="3">
    <source>
        <dbReference type="EMBL" id="MBV4496813.1"/>
    </source>
</evidence>
<proteinExistence type="predicted"/>
<gene>
    <name evidence="3" type="ORF">HU715_015780</name>
    <name evidence="2" type="ORF">HU715_25270</name>
</gene>
<organism evidence="2">
    <name type="scientific">Pseudomonas zanjanensis</name>
    <dbReference type="NCBI Taxonomy" id="2745496"/>
    <lineage>
        <taxon>Bacteria</taxon>
        <taxon>Pseudomonadati</taxon>
        <taxon>Pseudomonadota</taxon>
        <taxon>Gammaproteobacteria</taxon>
        <taxon>Pseudomonadales</taxon>
        <taxon>Pseudomonadaceae</taxon>
        <taxon>Pseudomonas</taxon>
    </lineage>
</organism>
<keyword evidence="1" id="KW-0175">Coiled coil</keyword>
<dbReference type="AlphaFoldDB" id="A0A923FIC3"/>
<dbReference type="EMBL" id="JABWRB010000046">
    <property type="protein sequence ID" value="MBC3392968.1"/>
    <property type="molecule type" value="Genomic_DNA"/>
</dbReference>
<dbReference type="RefSeq" id="WP_186709905.1">
    <property type="nucleotide sequence ID" value="NZ_JABWRB020000001.1"/>
</dbReference>
<evidence type="ECO:0000313" key="2">
    <source>
        <dbReference type="EMBL" id="MBC3392968.1"/>
    </source>
</evidence>
<evidence type="ECO:0000256" key="1">
    <source>
        <dbReference type="SAM" id="Coils"/>
    </source>
</evidence>
<reference evidence="2 4" key="1">
    <citation type="journal article" date="2020" name="Microorganisms">
        <title>Reliable Identification of Environmental Pseudomonas Isolates Using the rpoD Gene.</title>
        <authorList>
            <consortium name="The Broad Institute Genome Sequencing Platform"/>
            <person name="Girard L."/>
            <person name="Lood C."/>
            <person name="Rokni-Zadeh H."/>
            <person name="van Noort V."/>
            <person name="Lavigne R."/>
            <person name="De Mot R."/>
        </authorList>
    </citation>
    <scope>NUCLEOTIDE SEQUENCE</scope>
    <source>
        <strain evidence="2 4">SWRI12</strain>
    </source>
</reference>
<name>A0A923FIC3_9PSED</name>
<reference evidence="3" key="3">
    <citation type="submission" date="2021-06" db="EMBL/GenBank/DDBJ databases">
        <title>Updating the genus Pseudomonas: Description of 43 new species and partition of the Pseudomonas putida group.</title>
        <authorList>
            <person name="Girard L."/>
            <person name="Lood C."/>
            <person name="Vandamme P."/>
            <person name="Rokni-Zadeh H."/>
            <person name="Van Noort V."/>
            <person name="Hofte M."/>
            <person name="Lavigne R."/>
            <person name="De Mot R."/>
        </authorList>
    </citation>
    <scope>NUCLEOTIDE SEQUENCE</scope>
    <source>
        <strain evidence="3">SWRI12</strain>
    </source>
</reference>
<keyword evidence="4" id="KW-1185">Reference proteome</keyword>
<protein>
    <submittedName>
        <fullName evidence="2">Uncharacterized protein</fullName>
    </submittedName>
</protein>
<accession>A0A923FIC3</accession>
<dbReference type="Proteomes" id="UP000636518">
    <property type="component" value="Unassembled WGS sequence"/>
</dbReference>
<dbReference type="EMBL" id="JABWRB020000001">
    <property type="protein sequence ID" value="MBV4496813.1"/>
    <property type="molecule type" value="Genomic_DNA"/>
</dbReference>